<evidence type="ECO:0000313" key="8">
    <source>
        <dbReference type="Proteomes" id="UP000572817"/>
    </source>
</evidence>
<dbReference type="OrthoDB" id="10649729at2759"/>
<name>A0A8H4ILT9_9PEZI</name>
<evidence type="ECO:0000259" key="6">
    <source>
        <dbReference type="PROSITE" id="PS50089"/>
    </source>
</evidence>
<dbReference type="AlphaFoldDB" id="A0A8H4ILT9"/>
<feature type="region of interest" description="Disordered" evidence="5">
    <location>
        <begin position="120"/>
        <end position="255"/>
    </location>
</feature>
<evidence type="ECO:0000256" key="1">
    <source>
        <dbReference type="ARBA" id="ARBA00022723"/>
    </source>
</evidence>
<dbReference type="InterPro" id="IPR013083">
    <property type="entry name" value="Znf_RING/FYVE/PHD"/>
</dbReference>
<keyword evidence="1" id="KW-0479">Metal-binding</keyword>
<keyword evidence="8" id="KW-1185">Reference proteome</keyword>
<evidence type="ECO:0000313" key="7">
    <source>
        <dbReference type="EMBL" id="KAF4302363.1"/>
    </source>
</evidence>
<gene>
    <name evidence="7" type="ORF">GTA08_BOTSDO09891</name>
</gene>
<feature type="compositionally biased region" description="Basic and acidic residues" evidence="5">
    <location>
        <begin position="235"/>
        <end position="249"/>
    </location>
</feature>
<dbReference type="SUPFAM" id="SSF57850">
    <property type="entry name" value="RING/U-box"/>
    <property type="match status" value="1"/>
</dbReference>
<protein>
    <recommendedName>
        <fullName evidence="6">RING-type domain-containing protein</fullName>
    </recommendedName>
</protein>
<dbReference type="EMBL" id="WWBZ02000073">
    <property type="protein sequence ID" value="KAF4302363.1"/>
    <property type="molecule type" value="Genomic_DNA"/>
</dbReference>
<dbReference type="InterPro" id="IPR017907">
    <property type="entry name" value="Znf_RING_CS"/>
</dbReference>
<dbReference type="GO" id="GO:0008270">
    <property type="term" value="F:zinc ion binding"/>
    <property type="evidence" value="ECO:0007669"/>
    <property type="project" value="UniProtKB-KW"/>
</dbReference>
<organism evidence="7 8">
    <name type="scientific">Botryosphaeria dothidea</name>
    <dbReference type="NCBI Taxonomy" id="55169"/>
    <lineage>
        <taxon>Eukaryota</taxon>
        <taxon>Fungi</taxon>
        <taxon>Dikarya</taxon>
        <taxon>Ascomycota</taxon>
        <taxon>Pezizomycotina</taxon>
        <taxon>Dothideomycetes</taxon>
        <taxon>Dothideomycetes incertae sedis</taxon>
        <taxon>Botryosphaeriales</taxon>
        <taxon>Botryosphaeriaceae</taxon>
        <taxon>Botryosphaeria</taxon>
    </lineage>
</organism>
<feature type="compositionally biased region" description="Pro residues" evidence="5">
    <location>
        <begin position="199"/>
        <end position="213"/>
    </location>
</feature>
<feature type="compositionally biased region" description="Low complexity" evidence="5">
    <location>
        <begin position="168"/>
        <end position="185"/>
    </location>
</feature>
<dbReference type="Proteomes" id="UP000572817">
    <property type="component" value="Unassembled WGS sequence"/>
</dbReference>
<dbReference type="Gene3D" id="3.30.40.10">
    <property type="entry name" value="Zinc/RING finger domain, C3HC4 (zinc finger)"/>
    <property type="match status" value="1"/>
</dbReference>
<evidence type="ECO:0000256" key="3">
    <source>
        <dbReference type="ARBA" id="ARBA00022833"/>
    </source>
</evidence>
<accession>A0A8H4ILT9</accession>
<proteinExistence type="predicted"/>
<dbReference type="InterPro" id="IPR001841">
    <property type="entry name" value="Znf_RING"/>
</dbReference>
<evidence type="ECO:0000256" key="5">
    <source>
        <dbReference type="SAM" id="MobiDB-lite"/>
    </source>
</evidence>
<keyword evidence="2 4" id="KW-0863">Zinc-finger</keyword>
<feature type="domain" description="RING-type" evidence="6">
    <location>
        <begin position="23"/>
        <end position="72"/>
    </location>
</feature>
<evidence type="ECO:0000256" key="4">
    <source>
        <dbReference type="PROSITE-ProRule" id="PRU00175"/>
    </source>
</evidence>
<sequence>MEAETVFTLSAWRDAMTHAEQPCPLCHDAVGFHHESHIPIELACGHIICCECLGLAFERQIDTEFRCHCPLCPNGFIYAIHPDWTKTAVTHVRYDWMGQFIEVSIALHNPHEQQTLPAIEPTFTFPTPPPSSPAQEPFPAFDDSRATPGPEVDMTEFFDLNRYHNGTPAPEQAPQQAPQQDPQVAENPSPPTQEIQPVPAMPDPSQVPQPPLAEQPVANAQKPQQTVRRSGRCRALTERGREWQEEIAKRRTRRR</sequence>
<comment type="caution">
    <text evidence="7">The sequence shown here is derived from an EMBL/GenBank/DDBJ whole genome shotgun (WGS) entry which is preliminary data.</text>
</comment>
<keyword evidence="3" id="KW-0862">Zinc</keyword>
<reference evidence="7" key="1">
    <citation type="submission" date="2020-04" db="EMBL/GenBank/DDBJ databases">
        <title>Genome Assembly and Annotation of Botryosphaeria dothidea sdau 11-99, a Latent Pathogen of Apple Fruit Ring Rot in China.</title>
        <authorList>
            <person name="Yu C."/>
            <person name="Diao Y."/>
            <person name="Lu Q."/>
            <person name="Zhao J."/>
            <person name="Cui S."/>
            <person name="Peng C."/>
            <person name="He B."/>
            <person name="Liu H."/>
        </authorList>
    </citation>
    <scope>NUCLEOTIDE SEQUENCE [LARGE SCALE GENOMIC DNA]</scope>
    <source>
        <strain evidence="7">Sdau11-99</strain>
    </source>
</reference>
<dbReference type="PROSITE" id="PS50089">
    <property type="entry name" value="ZF_RING_2"/>
    <property type="match status" value="1"/>
</dbReference>
<evidence type="ECO:0000256" key="2">
    <source>
        <dbReference type="ARBA" id="ARBA00022771"/>
    </source>
</evidence>
<dbReference type="PROSITE" id="PS00518">
    <property type="entry name" value="ZF_RING_1"/>
    <property type="match status" value="1"/>
</dbReference>